<dbReference type="PANTHER" id="PTHR46837:SF5">
    <property type="entry name" value="PROTEIN MLN51 HOMOLOG"/>
    <property type="match status" value="1"/>
</dbReference>
<dbReference type="GO" id="GO:0005737">
    <property type="term" value="C:cytoplasm"/>
    <property type="evidence" value="ECO:0007669"/>
    <property type="project" value="UniProtKB-SubCell"/>
</dbReference>
<feature type="compositionally biased region" description="Basic residues" evidence="13">
    <location>
        <begin position="218"/>
        <end position="228"/>
    </location>
</feature>
<dbReference type="GO" id="GO:0008380">
    <property type="term" value="P:RNA splicing"/>
    <property type="evidence" value="ECO:0007669"/>
    <property type="project" value="UniProtKB-KW"/>
</dbReference>
<keyword evidence="7" id="KW-0509">mRNA transport</keyword>
<comment type="similarity">
    <text evidence="3">Belongs to the CASC3 family.</text>
</comment>
<keyword evidence="12" id="KW-0539">Nucleus</keyword>
<dbReference type="GO" id="GO:0006397">
    <property type="term" value="P:mRNA processing"/>
    <property type="evidence" value="ECO:0007669"/>
    <property type="project" value="UniProtKB-KW"/>
</dbReference>
<proteinExistence type="inferred from homology"/>
<feature type="region of interest" description="Disordered" evidence="13">
    <location>
        <begin position="213"/>
        <end position="337"/>
    </location>
</feature>
<evidence type="ECO:0000256" key="5">
    <source>
        <dbReference type="ARBA" id="ARBA00022490"/>
    </source>
</evidence>
<evidence type="ECO:0000313" key="16">
    <source>
        <dbReference type="Proteomes" id="UP000077755"/>
    </source>
</evidence>
<dbReference type="GO" id="GO:0000184">
    <property type="term" value="P:nuclear-transcribed mRNA catabolic process, nonsense-mediated decay"/>
    <property type="evidence" value="ECO:0007669"/>
    <property type="project" value="UniProtKB-KW"/>
</dbReference>
<evidence type="ECO:0000256" key="3">
    <source>
        <dbReference type="ARBA" id="ARBA00009548"/>
    </source>
</evidence>
<reference evidence="15" key="2">
    <citation type="submission" date="2022-03" db="EMBL/GenBank/DDBJ databases">
        <title>Draft title - Genomic analysis of global carrot germplasm unveils the trajectory of domestication and the origin of high carotenoid orange carrot.</title>
        <authorList>
            <person name="Iorizzo M."/>
            <person name="Ellison S."/>
            <person name="Senalik D."/>
            <person name="Macko-Podgorni A."/>
            <person name="Grzebelus D."/>
            <person name="Bostan H."/>
            <person name="Rolling W."/>
            <person name="Curaba J."/>
            <person name="Simon P."/>
        </authorList>
    </citation>
    <scope>NUCLEOTIDE SEQUENCE</scope>
    <source>
        <tissue evidence="15">Leaf</tissue>
    </source>
</reference>
<feature type="compositionally biased region" description="Low complexity" evidence="13">
    <location>
        <begin position="247"/>
        <end position="270"/>
    </location>
</feature>
<gene>
    <name evidence="15" type="ORF">DCAR_0208528</name>
</gene>
<feature type="compositionally biased region" description="Polar residues" evidence="13">
    <location>
        <begin position="271"/>
        <end position="281"/>
    </location>
</feature>
<feature type="compositionally biased region" description="Polar residues" evidence="13">
    <location>
        <begin position="375"/>
        <end position="392"/>
    </location>
</feature>
<dbReference type="PANTHER" id="PTHR46837">
    <property type="entry name" value="PROTEIN MLN51 HOMOLOG"/>
    <property type="match status" value="1"/>
</dbReference>
<evidence type="ECO:0000256" key="1">
    <source>
        <dbReference type="ARBA" id="ARBA00004123"/>
    </source>
</evidence>
<feature type="compositionally biased region" description="Basic and acidic residues" evidence="13">
    <location>
        <begin position="298"/>
        <end position="317"/>
    </location>
</feature>
<dbReference type="Pfam" id="PF09405">
    <property type="entry name" value="Btz"/>
    <property type="match status" value="1"/>
</dbReference>
<dbReference type="GO" id="GO:0051028">
    <property type="term" value="P:mRNA transport"/>
    <property type="evidence" value="ECO:0007669"/>
    <property type="project" value="UniProtKB-KW"/>
</dbReference>
<keyword evidence="11" id="KW-0508">mRNA splicing</keyword>
<evidence type="ECO:0000256" key="4">
    <source>
        <dbReference type="ARBA" id="ARBA00022448"/>
    </source>
</evidence>
<feature type="compositionally biased region" description="Low complexity" evidence="13">
    <location>
        <begin position="349"/>
        <end position="359"/>
    </location>
</feature>
<keyword evidence="9" id="KW-0694">RNA-binding</keyword>
<sequence length="701" mass="77508">MASVEKQELEYESDPEESRLSLTMMRRREASDDEDEEKDLVDGSGMPVRRVDSRVSNCEYDDEGAPAEYNDEEFEVQGEELDGEIEGEYVEERVSVSDVTVVALGLDEVPGINRVEEGEKENDGGVYFEGYDQFGDNVVNERVEGEKKENEPFAVPTAGAFYMHDDRFRESRGGGRGRHRRTFGGRSLWESKDDRRWGHDKFEEVTMRARNYDEGRRGSRGRSRGRGRGRGEERVFSRVSRTRAFHNKNQNNEPNNNDNTMNNHNNALDNQRNAVNYQKSTPKGERGRGPRSYQPTWKKHESPAENKQRKKSPERSSHVNAGRTSGHKPSADNDSVPVTRHVFSSLNSASPPFYPSASSNVETSFGQKIDEQSAPPRQNQQSSVGDGSFIMSQSNTMQGKNVADLVGMNKLYIDDSRLYSTKSLTNSQLQDSGSSLINPSHSLQSRVQGSNQAHMRQISYQPNATHNQVKGVSTSFSLSNVQQIPVQTRGQIAPQASSQQFEPHPSGGIQTSYSIEPEEIDSVLESGKSRTALVEKGKGGIKEHVRGSFPYDGVQIMGASGNFSCGPGDQNFSATPTFLPVMQFGGQHPGRMGVPAVGMAFPGYVGNPESGKSEMTWLPVLAGAAGAMGASYCNPYLSVDSAYHTRPSGQTLPIAAGLSRESDVIKPGNGLKPSQRPEPANDEFGQRQNKSRRYTEMKFDQ</sequence>
<evidence type="ECO:0000256" key="10">
    <source>
        <dbReference type="ARBA" id="ARBA00023161"/>
    </source>
</evidence>
<evidence type="ECO:0000313" key="15">
    <source>
        <dbReference type="EMBL" id="WOG89291.1"/>
    </source>
</evidence>
<comment type="subcellular location">
    <subcellularLocation>
        <location evidence="2">Cytoplasm</location>
    </subcellularLocation>
    <subcellularLocation>
        <location evidence="1">Nucleus</location>
    </subcellularLocation>
</comment>
<protein>
    <recommendedName>
        <fullName evidence="14">Btz domain-containing protein</fullName>
    </recommendedName>
</protein>
<dbReference type="InterPro" id="IPR044796">
    <property type="entry name" value="MLN51_plant"/>
</dbReference>
<name>A0AAF0WIR1_DAUCS</name>
<dbReference type="GO" id="GO:0035145">
    <property type="term" value="C:exon-exon junction complex"/>
    <property type="evidence" value="ECO:0007669"/>
    <property type="project" value="InterPro"/>
</dbReference>
<dbReference type="Proteomes" id="UP000077755">
    <property type="component" value="Chromosome 2"/>
</dbReference>
<evidence type="ECO:0000256" key="13">
    <source>
        <dbReference type="SAM" id="MobiDB-lite"/>
    </source>
</evidence>
<feature type="region of interest" description="Disordered" evidence="13">
    <location>
        <begin position="1"/>
        <end position="66"/>
    </location>
</feature>
<keyword evidence="5" id="KW-0963">Cytoplasm</keyword>
<keyword evidence="6" id="KW-0507">mRNA processing</keyword>
<organism evidence="15 16">
    <name type="scientific">Daucus carota subsp. sativus</name>
    <name type="common">Carrot</name>
    <dbReference type="NCBI Taxonomy" id="79200"/>
    <lineage>
        <taxon>Eukaryota</taxon>
        <taxon>Viridiplantae</taxon>
        <taxon>Streptophyta</taxon>
        <taxon>Embryophyta</taxon>
        <taxon>Tracheophyta</taxon>
        <taxon>Spermatophyta</taxon>
        <taxon>Magnoliopsida</taxon>
        <taxon>eudicotyledons</taxon>
        <taxon>Gunneridae</taxon>
        <taxon>Pentapetalae</taxon>
        <taxon>asterids</taxon>
        <taxon>campanulids</taxon>
        <taxon>Apiales</taxon>
        <taxon>Apiaceae</taxon>
        <taxon>Apioideae</taxon>
        <taxon>Scandiceae</taxon>
        <taxon>Daucinae</taxon>
        <taxon>Daucus</taxon>
        <taxon>Daucus sect. Daucus</taxon>
    </lineage>
</organism>
<evidence type="ECO:0000256" key="12">
    <source>
        <dbReference type="ARBA" id="ARBA00023242"/>
    </source>
</evidence>
<evidence type="ECO:0000256" key="9">
    <source>
        <dbReference type="ARBA" id="ARBA00022884"/>
    </source>
</evidence>
<dbReference type="GO" id="GO:0003729">
    <property type="term" value="F:mRNA binding"/>
    <property type="evidence" value="ECO:0007669"/>
    <property type="project" value="InterPro"/>
</dbReference>
<evidence type="ECO:0000259" key="14">
    <source>
        <dbReference type="SMART" id="SM01044"/>
    </source>
</evidence>
<feature type="region of interest" description="Disordered" evidence="13">
    <location>
        <begin position="657"/>
        <end position="701"/>
    </location>
</feature>
<evidence type="ECO:0000256" key="2">
    <source>
        <dbReference type="ARBA" id="ARBA00004496"/>
    </source>
</evidence>
<keyword evidence="16" id="KW-1185">Reference proteome</keyword>
<feature type="region of interest" description="Disordered" evidence="13">
    <location>
        <begin position="349"/>
        <end position="392"/>
    </location>
</feature>
<reference evidence="15" key="1">
    <citation type="journal article" date="2016" name="Nat. Genet.">
        <title>A high-quality carrot genome assembly provides new insights into carotenoid accumulation and asterid genome evolution.</title>
        <authorList>
            <person name="Iorizzo M."/>
            <person name="Ellison S."/>
            <person name="Senalik D."/>
            <person name="Zeng P."/>
            <person name="Satapoomin P."/>
            <person name="Huang J."/>
            <person name="Bowman M."/>
            <person name="Iovene M."/>
            <person name="Sanseverino W."/>
            <person name="Cavagnaro P."/>
            <person name="Yildiz M."/>
            <person name="Macko-Podgorni A."/>
            <person name="Moranska E."/>
            <person name="Grzebelus E."/>
            <person name="Grzebelus D."/>
            <person name="Ashrafi H."/>
            <person name="Zheng Z."/>
            <person name="Cheng S."/>
            <person name="Spooner D."/>
            <person name="Van Deynze A."/>
            <person name="Simon P."/>
        </authorList>
    </citation>
    <scope>NUCLEOTIDE SEQUENCE</scope>
    <source>
        <tissue evidence="15">Leaf</tissue>
    </source>
</reference>
<keyword evidence="10" id="KW-0866">Nonsense-mediated mRNA decay</keyword>
<dbReference type="GO" id="GO:0006417">
    <property type="term" value="P:regulation of translation"/>
    <property type="evidence" value="ECO:0007669"/>
    <property type="project" value="UniProtKB-KW"/>
</dbReference>
<feature type="domain" description="Btz" evidence="14">
    <location>
        <begin position="122"/>
        <end position="229"/>
    </location>
</feature>
<dbReference type="EMBL" id="CP093344">
    <property type="protein sequence ID" value="WOG89291.1"/>
    <property type="molecule type" value="Genomic_DNA"/>
</dbReference>
<evidence type="ECO:0000256" key="6">
    <source>
        <dbReference type="ARBA" id="ARBA00022664"/>
    </source>
</evidence>
<evidence type="ECO:0000256" key="11">
    <source>
        <dbReference type="ARBA" id="ARBA00023187"/>
    </source>
</evidence>
<dbReference type="AlphaFoldDB" id="A0AAF0WIR1"/>
<keyword evidence="8" id="KW-0810">Translation regulation</keyword>
<dbReference type="InterPro" id="IPR018545">
    <property type="entry name" value="Btz_dom"/>
</dbReference>
<accession>A0AAF0WIR1</accession>
<keyword evidence="4" id="KW-0813">Transport</keyword>
<evidence type="ECO:0000256" key="7">
    <source>
        <dbReference type="ARBA" id="ARBA00022816"/>
    </source>
</evidence>
<evidence type="ECO:0000256" key="8">
    <source>
        <dbReference type="ARBA" id="ARBA00022845"/>
    </source>
</evidence>
<dbReference type="SMART" id="SM01044">
    <property type="entry name" value="Btz"/>
    <property type="match status" value="1"/>
</dbReference>